<dbReference type="Gene3D" id="1.25.40.10">
    <property type="entry name" value="Tetratricopeptide repeat domain"/>
    <property type="match status" value="1"/>
</dbReference>
<evidence type="ECO:0008006" key="3">
    <source>
        <dbReference type="Google" id="ProtNLM"/>
    </source>
</evidence>
<sequence length="138" mass="15483">MASLRLLRVLGQDRVGPALLSVARPSHWRYVARRSRCRFTISAALSHSVSGDHVNLHELVSQGRYCEAVDEWERAKEEGVADSALYTSVMKMAAQVGGVEAVQSVKEDMESQGWSMDHRYYTSPISNTGRVRRVFLSK</sequence>
<organism evidence="1 2">
    <name type="scientific">Geodia barretti</name>
    <name type="common">Barrett's horny sponge</name>
    <dbReference type="NCBI Taxonomy" id="519541"/>
    <lineage>
        <taxon>Eukaryota</taxon>
        <taxon>Metazoa</taxon>
        <taxon>Porifera</taxon>
        <taxon>Demospongiae</taxon>
        <taxon>Heteroscleromorpha</taxon>
        <taxon>Tetractinellida</taxon>
        <taxon>Astrophorina</taxon>
        <taxon>Geodiidae</taxon>
        <taxon>Geodia</taxon>
    </lineage>
</organism>
<protein>
    <recommendedName>
        <fullName evidence="3">Pentatricopeptide repeat-containing protein</fullName>
    </recommendedName>
</protein>
<dbReference type="EMBL" id="CASHTH010004106">
    <property type="protein sequence ID" value="CAI8053595.1"/>
    <property type="molecule type" value="Genomic_DNA"/>
</dbReference>
<dbReference type="AlphaFoldDB" id="A0AA35TSH9"/>
<reference evidence="1" key="1">
    <citation type="submission" date="2023-03" db="EMBL/GenBank/DDBJ databases">
        <authorList>
            <person name="Steffen K."/>
            <person name="Cardenas P."/>
        </authorList>
    </citation>
    <scope>NUCLEOTIDE SEQUENCE</scope>
</reference>
<accession>A0AA35TSH9</accession>
<gene>
    <name evidence="1" type="ORF">GBAR_LOCUS29307</name>
</gene>
<proteinExistence type="predicted"/>
<keyword evidence="2" id="KW-1185">Reference proteome</keyword>
<dbReference type="InterPro" id="IPR011990">
    <property type="entry name" value="TPR-like_helical_dom_sf"/>
</dbReference>
<evidence type="ECO:0000313" key="2">
    <source>
        <dbReference type="Proteomes" id="UP001174909"/>
    </source>
</evidence>
<comment type="caution">
    <text evidence="1">The sequence shown here is derived from an EMBL/GenBank/DDBJ whole genome shotgun (WGS) entry which is preliminary data.</text>
</comment>
<name>A0AA35TSH9_GEOBA</name>
<dbReference type="Proteomes" id="UP001174909">
    <property type="component" value="Unassembled WGS sequence"/>
</dbReference>
<evidence type="ECO:0000313" key="1">
    <source>
        <dbReference type="EMBL" id="CAI8053595.1"/>
    </source>
</evidence>
<feature type="non-terminal residue" evidence="1">
    <location>
        <position position="1"/>
    </location>
</feature>